<dbReference type="AlphaFoldDB" id="A0A1H9CGP9"/>
<sequence length="345" mass="38325">MEKGRGTGYFFGMSADSDDAVETGTEARQVYTQLVGTLRSNRAARAPQPDELPEEVRRWLAERRLLDPECQGVSSPERALRELFGEQRAWLRSAAETLGRNLRAVDDILDLLPEFRGPGHESVEVEFIEDRDRLRRRLDEFEPVGRREVLCMRTAFPGPEVLEASLVHDRRILARGTEIRMLATVGATRGPGAAAYLDALREAGARVRVAAALPLYLHVVDRTVTLMPAGDDPLGGDGDVLLRSSRIALCFAQVFEHEWDVARPYPDGAGRARHTDGSHPADEYTEQEREILALLATGTKDESIARRLGCSERTLRRMMTRITEKLGVGSRFAAGVRAARLGLID</sequence>
<dbReference type="InterPro" id="IPR000792">
    <property type="entry name" value="Tscrpt_reg_LuxR_C"/>
</dbReference>
<dbReference type="PRINTS" id="PR00038">
    <property type="entry name" value="HTHLUXR"/>
</dbReference>
<keyword evidence="3" id="KW-0804">Transcription</keyword>
<evidence type="ECO:0000313" key="5">
    <source>
        <dbReference type="EMBL" id="SEQ00197.1"/>
    </source>
</evidence>
<dbReference type="SUPFAM" id="SSF46894">
    <property type="entry name" value="C-terminal effector domain of the bipartite response regulators"/>
    <property type="match status" value="1"/>
</dbReference>
<keyword evidence="1" id="KW-0805">Transcription regulation</keyword>
<dbReference type="PROSITE" id="PS50043">
    <property type="entry name" value="HTH_LUXR_2"/>
    <property type="match status" value="1"/>
</dbReference>
<accession>A0A1H9CGP9</accession>
<dbReference type="CDD" id="cd06170">
    <property type="entry name" value="LuxR_C_like"/>
    <property type="match status" value="1"/>
</dbReference>
<protein>
    <submittedName>
        <fullName evidence="5">Regulatory protein, luxR family</fullName>
    </submittedName>
</protein>
<dbReference type="InterPro" id="IPR036388">
    <property type="entry name" value="WH-like_DNA-bd_sf"/>
</dbReference>
<feature type="domain" description="HTH luxR-type" evidence="4">
    <location>
        <begin position="277"/>
        <end position="342"/>
    </location>
</feature>
<keyword evidence="2" id="KW-0238">DNA-binding</keyword>
<dbReference type="InterPro" id="IPR016032">
    <property type="entry name" value="Sig_transdc_resp-reg_C-effctor"/>
</dbReference>
<evidence type="ECO:0000313" key="6">
    <source>
        <dbReference type="Proteomes" id="UP000199055"/>
    </source>
</evidence>
<dbReference type="PANTHER" id="PTHR43214:SF24">
    <property type="entry name" value="TRANSCRIPTIONAL REGULATORY PROTEIN NARL-RELATED"/>
    <property type="match status" value="1"/>
</dbReference>
<dbReference type="SMART" id="SM00421">
    <property type="entry name" value="HTH_LUXR"/>
    <property type="match status" value="1"/>
</dbReference>
<name>A0A1H9CGP9_9ACTN</name>
<organism evidence="5 6">
    <name type="scientific">Streptomyces radiopugnans</name>
    <dbReference type="NCBI Taxonomy" id="403935"/>
    <lineage>
        <taxon>Bacteria</taxon>
        <taxon>Bacillati</taxon>
        <taxon>Actinomycetota</taxon>
        <taxon>Actinomycetes</taxon>
        <taxon>Kitasatosporales</taxon>
        <taxon>Streptomycetaceae</taxon>
        <taxon>Streptomyces</taxon>
    </lineage>
</organism>
<evidence type="ECO:0000259" key="4">
    <source>
        <dbReference type="PROSITE" id="PS50043"/>
    </source>
</evidence>
<keyword evidence="6" id="KW-1185">Reference proteome</keyword>
<dbReference type="EMBL" id="FOET01000003">
    <property type="protein sequence ID" value="SEQ00197.1"/>
    <property type="molecule type" value="Genomic_DNA"/>
</dbReference>
<evidence type="ECO:0000256" key="3">
    <source>
        <dbReference type="ARBA" id="ARBA00023163"/>
    </source>
</evidence>
<dbReference type="Proteomes" id="UP000199055">
    <property type="component" value="Unassembled WGS sequence"/>
</dbReference>
<gene>
    <name evidence="5" type="ORF">SAMN05216481_103224</name>
</gene>
<dbReference type="GO" id="GO:0006355">
    <property type="term" value="P:regulation of DNA-templated transcription"/>
    <property type="evidence" value="ECO:0007669"/>
    <property type="project" value="InterPro"/>
</dbReference>
<proteinExistence type="predicted"/>
<dbReference type="Pfam" id="PF00196">
    <property type="entry name" value="GerE"/>
    <property type="match status" value="1"/>
</dbReference>
<dbReference type="Gene3D" id="1.10.10.10">
    <property type="entry name" value="Winged helix-like DNA-binding domain superfamily/Winged helix DNA-binding domain"/>
    <property type="match status" value="1"/>
</dbReference>
<reference evidence="5 6" key="1">
    <citation type="submission" date="2016-10" db="EMBL/GenBank/DDBJ databases">
        <authorList>
            <person name="de Groot N.N."/>
        </authorList>
    </citation>
    <scope>NUCLEOTIDE SEQUENCE [LARGE SCALE GENOMIC DNA]</scope>
    <source>
        <strain evidence="5 6">CGMCC 4.3519</strain>
    </source>
</reference>
<dbReference type="PANTHER" id="PTHR43214">
    <property type="entry name" value="TWO-COMPONENT RESPONSE REGULATOR"/>
    <property type="match status" value="1"/>
</dbReference>
<dbReference type="InterPro" id="IPR039420">
    <property type="entry name" value="WalR-like"/>
</dbReference>
<dbReference type="GO" id="GO:0003677">
    <property type="term" value="F:DNA binding"/>
    <property type="evidence" value="ECO:0007669"/>
    <property type="project" value="UniProtKB-KW"/>
</dbReference>
<evidence type="ECO:0000256" key="2">
    <source>
        <dbReference type="ARBA" id="ARBA00023125"/>
    </source>
</evidence>
<evidence type="ECO:0000256" key="1">
    <source>
        <dbReference type="ARBA" id="ARBA00023015"/>
    </source>
</evidence>
<dbReference type="STRING" id="403935.SAMN05216481_103224"/>